<dbReference type="AlphaFoldDB" id="A0A150FNL5"/>
<sequence length="360" mass="41580">MVIYMELIVLYSIIIFSTIIILLYAYLVVEKFHESYINRKKQMFYKEVSDYLDDIASRLDEYEVTDDQLTTLKGFVNDRINREIVEERFLYYLENLKGNISYKLTKLAQDIGLVEYELQKLRSKDMHKVAFACKNLGEIRSKRALNSLLELVDIKVVEVKYNALMALAKIGDEETFIKAFKKLSKTIPLSERSLIEIADSFEGDKIYVYRNLMYLEDEFISSIFIKSAGNYKNTELSDEIAIFLCDENKEKKIAALKALGNMGDNRYVIQIIEFLKDESWEVRAIAAKVLGQLQDSKALIPLVEALSDKQWYVRYNAANSLISIEGGIDLVYDVLEGEDKFAKDIVIAALENKYGYNKAF</sequence>
<evidence type="ECO:0000313" key="5">
    <source>
        <dbReference type="Proteomes" id="UP000323392"/>
    </source>
</evidence>
<keyword evidence="1" id="KW-0472">Membrane</keyword>
<evidence type="ECO:0000313" key="3">
    <source>
        <dbReference type="EMBL" id="SHK86969.1"/>
    </source>
</evidence>
<dbReference type="Proteomes" id="UP000323392">
    <property type="component" value="Unassembled WGS sequence"/>
</dbReference>
<dbReference type="Proteomes" id="UP000092605">
    <property type="component" value="Unassembled WGS sequence"/>
</dbReference>
<dbReference type="InterPro" id="IPR004155">
    <property type="entry name" value="PBS_lyase_HEAT"/>
</dbReference>
<protein>
    <submittedName>
        <fullName evidence="3">HEAT repeat</fullName>
    </submittedName>
    <submittedName>
        <fullName evidence="2">PBS lyase HEAT domain protein repeat-containing protein</fullName>
    </submittedName>
</protein>
<keyword evidence="5" id="KW-1185">Reference proteome</keyword>
<keyword evidence="1" id="KW-1133">Transmembrane helix</keyword>
<dbReference type="Gene3D" id="1.25.10.10">
    <property type="entry name" value="Leucine-rich Repeat Variant"/>
    <property type="match status" value="2"/>
</dbReference>
<dbReference type="PANTHER" id="PTHR12697:SF5">
    <property type="entry name" value="DEOXYHYPUSINE HYDROXYLASE"/>
    <property type="match status" value="1"/>
</dbReference>
<dbReference type="InterPro" id="IPR016024">
    <property type="entry name" value="ARM-type_fold"/>
</dbReference>
<evidence type="ECO:0000313" key="4">
    <source>
        <dbReference type="Proteomes" id="UP000092605"/>
    </source>
</evidence>
<dbReference type="SUPFAM" id="SSF48371">
    <property type="entry name" value="ARM repeat"/>
    <property type="match status" value="1"/>
</dbReference>
<dbReference type="GO" id="GO:0016829">
    <property type="term" value="F:lyase activity"/>
    <property type="evidence" value="ECO:0007669"/>
    <property type="project" value="UniProtKB-KW"/>
</dbReference>
<reference evidence="3 5" key="2">
    <citation type="submission" date="2016-11" db="EMBL/GenBank/DDBJ databases">
        <authorList>
            <person name="Varghese N."/>
            <person name="Submissions S."/>
        </authorList>
    </citation>
    <scope>NUCLEOTIDE SEQUENCE [LARGE SCALE GENOMIC DNA]</scope>
    <source>
        <strain evidence="3 5">DSM 7308</strain>
    </source>
</reference>
<dbReference type="Pfam" id="PF13646">
    <property type="entry name" value="HEAT_2"/>
    <property type="match status" value="1"/>
</dbReference>
<comment type="caution">
    <text evidence="2">The sequence shown here is derived from an EMBL/GenBank/DDBJ whole genome shotgun (WGS) entry which is preliminary data.</text>
</comment>
<keyword evidence="2" id="KW-0456">Lyase</keyword>
<dbReference type="EMBL" id="FRBG01000006">
    <property type="protein sequence ID" value="SHK86969.1"/>
    <property type="molecule type" value="Genomic_DNA"/>
</dbReference>
<accession>A0A150FNL5</accession>
<proteinExistence type="predicted"/>
<name>A0A150FNL5_CLOPD</name>
<feature type="transmembrane region" description="Helical" evidence="1">
    <location>
        <begin position="7"/>
        <end position="29"/>
    </location>
</feature>
<dbReference type="GO" id="GO:0016491">
    <property type="term" value="F:oxidoreductase activity"/>
    <property type="evidence" value="ECO:0007669"/>
    <property type="project" value="TreeGrafter"/>
</dbReference>
<evidence type="ECO:0000256" key="1">
    <source>
        <dbReference type="SAM" id="Phobius"/>
    </source>
</evidence>
<reference evidence="2 4" key="1">
    <citation type="submission" date="2016-02" db="EMBL/GenBank/DDBJ databases">
        <title>Draft genome sequence for Clostridium paradoxum JW-YL-7.</title>
        <authorList>
            <person name="Utturkar S.M."/>
            <person name="Lancaster A."/>
            <person name="Poole F.L."/>
            <person name="Adams M.W."/>
            <person name="Brown S.D."/>
        </authorList>
    </citation>
    <scope>NUCLEOTIDE SEQUENCE [LARGE SCALE GENOMIC DNA]</scope>
    <source>
        <strain evidence="2 4">JW-YL-7</strain>
    </source>
</reference>
<dbReference type="SMART" id="SM00567">
    <property type="entry name" value="EZ_HEAT"/>
    <property type="match status" value="3"/>
</dbReference>
<dbReference type="InterPro" id="IPR011989">
    <property type="entry name" value="ARM-like"/>
</dbReference>
<dbReference type="PANTHER" id="PTHR12697">
    <property type="entry name" value="PBS LYASE HEAT-LIKE PROTEIN"/>
    <property type="match status" value="1"/>
</dbReference>
<dbReference type="EMBL" id="LSFY01000001">
    <property type="protein sequence ID" value="KXZ39229.1"/>
    <property type="molecule type" value="Genomic_DNA"/>
</dbReference>
<evidence type="ECO:0000313" key="2">
    <source>
        <dbReference type="EMBL" id="KXZ39229.1"/>
    </source>
</evidence>
<organism evidence="2 4">
    <name type="scientific">Alkalithermobacter thermoalcaliphilus JW-YL-7 = DSM 7308</name>
    <dbReference type="NCBI Taxonomy" id="1121328"/>
    <lineage>
        <taxon>Bacteria</taxon>
        <taxon>Bacillati</taxon>
        <taxon>Bacillota</taxon>
        <taxon>Clostridia</taxon>
        <taxon>Peptostreptococcales</taxon>
        <taxon>Tepidibacteraceae</taxon>
        <taxon>Alkalithermobacter</taxon>
    </lineage>
</organism>
<dbReference type="PATRIC" id="fig|1121328.3.peg.303"/>
<dbReference type="STRING" id="1121328.JWYL7_0304"/>
<keyword evidence="1" id="KW-0812">Transmembrane</keyword>
<gene>
    <name evidence="2" type="ORF">JWYL7_0304</name>
    <name evidence="3" type="ORF">SAMN05661008_01054</name>
</gene>